<dbReference type="AlphaFoldDB" id="A0A3D9FZE5"/>
<reference evidence="1 2" key="1">
    <citation type="submission" date="2018-07" db="EMBL/GenBank/DDBJ databases">
        <title>Genomic Encyclopedia of Archaeal and Bacterial Type Strains, Phase II (KMG-II): from individual species to whole genera.</title>
        <authorList>
            <person name="Goeker M."/>
        </authorList>
    </citation>
    <scope>NUCLEOTIDE SEQUENCE [LARGE SCALE GENOMIC DNA]</scope>
    <source>
        <strain evidence="1 2">DSM 25795</strain>
    </source>
</reference>
<dbReference type="Proteomes" id="UP000257004">
    <property type="component" value="Unassembled WGS sequence"/>
</dbReference>
<sequence length="809" mass="96047">MSTLTIDLNQEYKIKIEKGNEFYKSIFKEVYIDASKNVVEIIKQSEKGITYDDYNNIIAFTGERGKGKSSSMISFNDALVNKNDENHKDFFDGRNLGKNLLSESFENIRKNKFASIDIIDPSLFRGNESLFEIILAKMFFKFQDNIKKTDSKVTDEIRRTLIKHFQSVFENLQIINSDRKDLYKLETIEALSKLATSSNLRDSFKRLVDYYLEFFEKKDLLIIAIDDFDLNINGIYQMLEDIRQFLIQRNIIILTAFKKEQIIQSLKNSMFEKEKNLSEEEVRNRASKYFEKLFPHKHLVYLPNINEIGNNDISDIDEKNEITIKSENFDETFKLKTKENLVDIVKMFLNKRLDLFLLNYSFKQNFLIPTTLRETIELLNTANYLKFDKIDQLLVFEKYLIEKIINSLRPDYVDFFMSFKDINKNLIKIGIFKKLYELLENEDKELFKELYVINNPNNISLGDVLSIIEKYGEKTSVLDKDRLIFIDYLLAYFSIECLIIEQDLSTKFIYNGIIQKFRKENNKYRRDFFEFNYGLNQLFDKKRNDKTIFLHSFINSYGKTDNTINKQKSSTLFFKLDSGFSHGTFTPFAIFTNFKYLKANLSDKIFNDVSEEFKNDILKYDDIFIEYVLNDPLFAYEFVNTVSEYSYEYKDKIEDEFLGAYEFIYVGGRKALEKLISINDNSKDQLIKSFDDFPIFKIWKNEIENKNSEIRKEYLKIYNSSKSEIYLTQQMISDIRYYISELSNKSFTKAKITNFHKKIKSENEKSLLLKEIITFSNSYFKRNVEEEEKKYLLKSFIDYLNEIIDGQSS</sequence>
<name>A0A3D9FZE5_9FLAO</name>
<evidence type="ECO:0000313" key="2">
    <source>
        <dbReference type="Proteomes" id="UP000257004"/>
    </source>
</evidence>
<protein>
    <submittedName>
        <fullName evidence="1">Uncharacterized protein</fullName>
    </submittedName>
</protein>
<proteinExistence type="predicted"/>
<dbReference type="OrthoDB" id="2046240at2"/>
<dbReference type="EMBL" id="QRDQ01000007">
    <property type="protein sequence ID" value="RED26348.1"/>
    <property type="molecule type" value="Genomic_DNA"/>
</dbReference>
<gene>
    <name evidence="1" type="ORF">BD847_0266</name>
</gene>
<accession>A0A3D9FZE5</accession>
<evidence type="ECO:0000313" key="1">
    <source>
        <dbReference type="EMBL" id="RED26348.1"/>
    </source>
</evidence>
<dbReference type="InterPro" id="IPR027417">
    <property type="entry name" value="P-loop_NTPase"/>
</dbReference>
<comment type="caution">
    <text evidence="1">The sequence shown here is derived from an EMBL/GenBank/DDBJ whole genome shotgun (WGS) entry which is preliminary data.</text>
</comment>
<dbReference type="RefSeq" id="WP_115886454.1">
    <property type="nucleotide sequence ID" value="NZ_QRDQ01000007.1"/>
</dbReference>
<keyword evidence="2" id="KW-1185">Reference proteome</keyword>
<organism evidence="1 2">
    <name type="scientific">Flavobacterium cutihirudinis</name>
    <dbReference type="NCBI Taxonomy" id="1265740"/>
    <lineage>
        <taxon>Bacteria</taxon>
        <taxon>Pseudomonadati</taxon>
        <taxon>Bacteroidota</taxon>
        <taxon>Flavobacteriia</taxon>
        <taxon>Flavobacteriales</taxon>
        <taxon>Flavobacteriaceae</taxon>
        <taxon>Flavobacterium</taxon>
    </lineage>
</organism>
<dbReference type="SUPFAM" id="SSF52540">
    <property type="entry name" value="P-loop containing nucleoside triphosphate hydrolases"/>
    <property type="match status" value="1"/>
</dbReference>